<name>A0A159Z821_9RHOB</name>
<keyword evidence="2" id="KW-1185">Reference proteome</keyword>
<organism evidence="1 2">
    <name type="scientific">Frigidibacter mobilis</name>
    <dbReference type="NCBI Taxonomy" id="1335048"/>
    <lineage>
        <taxon>Bacteria</taxon>
        <taxon>Pseudomonadati</taxon>
        <taxon>Pseudomonadota</taxon>
        <taxon>Alphaproteobacteria</taxon>
        <taxon>Rhodobacterales</taxon>
        <taxon>Paracoccaceae</taxon>
        <taxon>Frigidibacter</taxon>
    </lineage>
</organism>
<evidence type="ECO:0000313" key="2">
    <source>
        <dbReference type="Proteomes" id="UP000076128"/>
    </source>
</evidence>
<accession>A0A159Z821</accession>
<dbReference type="Proteomes" id="UP000076128">
    <property type="component" value="Chromosome"/>
</dbReference>
<protein>
    <submittedName>
        <fullName evidence="1">Uncharacterized protein</fullName>
    </submittedName>
</protein>
<evidence type="ECO:0000313" key="1">
    <source>
        <dbReference type="EMBL" id="AMY70704.1"/>
    </source>
</evidence>
<reference evidence="1 2" key="1">
    <citation type="submission" date="2015-09" db="EMBL/GenBank/DDBJ databases">
        <title>Complete genome sequence of Defluviimonas alba cai42t isolated from an oilfield in Xinjiang.</title>
        <authorList>
            <person name="Geng S."/>
            <person name="Pan X."/>
            <person name="Wu X."/>
        </authorList>
    </citation>
    <scope>NUCLEOTIDE SEQUENCE [LARGE SCALE GENOMIC DNA]</scope>
    <source>
        <strain evidence="2">cai42</strain>
    </source>
</reference>
<dbReference type="AlphaFoldDB" id="A0A159Z821"/>
<proteinExistence type="predicted"/>
<dbReference type="EMBL" id="CP012661">
    <property type="protein sequence ID" value="AMY70704.1"/>
    <property type="molecule type" value="Genomic_DNA"/>
</dbReference>
<gene>
    <name evidence="1" type="ORF">AKL17_3480</name>
</gene>
<dbReference type="KEGG" id="daa:AKL17_3480"/>
<sequence length="30" mass="3357">MPSIVIVAITLLFQIIGDALRDRLDAWSND</sequence>